<feature type="compositionally biased region" description="Basic and acidic residues" evidence="1">
    <location>
        <begin position="498"/>
        <end position="512"/>
    </location>
</feature>
<dbReference type="InterPro" id="IPR009060">
    <property type="entry name" value="UBA-like_sf"/>
</dbReference>
<accession>A0A6H5GMU2</accession>
<keyword evidence="5" id="KW-1185">Reference proteome</keyword>
<dbReference type="InterPro" id="IPR023340">
    <property type="entry name" value="UMA"/>
</dbReference>
<protein>
    <recommendedName>
        <fullName evidence="6">UBA domain-containing protein</fullName>
    </recommendedName>
</protein>
<dbReference type="InterPro" id="IPR038870">
    <property type="entry name" value="UBAP1"/>
</dbReference>
<dbReference type="AlphaFoldDB" id="A0A6H5GMU2"/>
<dbReference type="Proteomes" id="UP000479000">
    <property type="component" value="Unassembled WGS sequence"/>
</dbReference>
<gene>
    <name evidence="4" type="ORF">NTEN_LOCUS10219</name>
</gene>
<dbReference type="SUPFAM" id="SSF46934">
    <property type="entry name" value="UBA-like"/>
    <property type="match status" value="2"/>
</dbReference>
<dbReference type="GO" id="GO:0043130">
    <property type="term" value="F:ubiquitin binding"/>
    <property type="evidence" value="ECO:0007669"/>
    <property type="project" value="InterPro"/>
</dbReference>
<dbReference type="CDD" id="cd14316">
    <property type="entry name" value="UBA2_UBAP1_like"/>
    <property type="match status" value="1"/>
</dbReference>
<dbReference type="SMART" id="SM00165">
    <property type="entry name" value="UBA"/>
    <property type="match status" value="2"/>
</dbReference>
<feature type="domain" description="UBA" evidence="2">
    <location>
        <begin position="396"/>
        <end position="439"/>
    </location>
</feature>
<evidence type="ECO:0000259" key="2">
    <source>
        <dbReference type="PROSITE" id="PS50030"/>
    </source>
</evidence>
<feature type="domain" description="UBA" evidence="2">
    <location>
        <begin position="330"/>
        <end position="371"/>
    </location>
</feature>
<dbReference type="GO" id="GO:0000813">
    <property type="term" value="C:ESCRT I complex"/>
    <property type="evidence" value="ECO:0007669"/>
    <property type="project" value="InterPro"/>
</dbReference>
<reference evidence="4 5" key="1">
    <citation type="submission" date="2020-02" db="EMBL/GenBank/DDBJ databases">
        <authorList>
            <person name="Ferguson B K."/>
        </authorList>
    </citation>
    <scope>NUCLEOTIDE SEQUENCE [LARGE SCALE GENOMIC DNA]</scope>
</reference>
<feature type="region of interest" description="Disordered" evidence="1">
    <location>
        <begin position="447"/>
        <end position="530"/>
    </location>
</feature>
<feature type="compositionally biased region" description="Low complexity" evidence="1">
    <location>
        <begin position="480"/>
        <end position="489"/>
    </location>
</feature>
<feature type="compositionally biased region" description="Low complexity" evidence="1">
    <location>
        <begin position="457"/>
        <end position="467"/>
    </location>
</feature>
<evidence type="ECO:0000313" key="4">
    <source>
        <dbReference type="EMBL" id="CAB0004742.1"/>
    </source>
</evidence>
<evidence type="ECO:0008006" key="6">
    <source>
        <dbReference type="Google" id="ProtNLM"/>
    </source>
</evidence>
<dbReference type="Gene3D" id="1.20.120.1920">
    <property type="entry name" value="UBAP1 SOUBA domain"/>
    <property type="match status" value="1"/>
</dbReference>
<dbReference type="InterPro" id="IPR015940">
    <property type="entry name" value="UBA"/>
</dbReference>
<proteinExistence type="predicted"/>
<name>A0A6H5GMU2_9HEMI</name>
<evidence type="ECO:0000259" key="3">
    <source>
        <dbReference type="PROSITE" id="PS51497"/>
    </source>
</evidence>
<sequence>MAYDVLLSTNISSVEGFWKCVHFEGAPLPSHPTSNSSMDSIPVKINEKYKPPPKITLPACLINRLNNTLFSNLAYDFSLESTVAEHMTRLNKVCQDGLDQHLEKTKVVQSSPERSPEKPNEDGGSSGQKEPSILTPVPISTSQTVSLKKDNYNHFKYSDFENDTSSPFDNEELKTINDMEELAHVLGIGHVGPGHEVYNGRVPPVGGAEQFPTMSYGSPSQGHYYQSSYQPMSTPVAYPSTMPTGNGNTYQYSNPQMYTPAVNSASPPRNDEALNGTEDDRVSEIVKSLQDYIGQRRVIQNTQETKQRIVSSTTTQAKNPKTMALLQNLGEQEQAMAKRLGEMGFTLSSAVAAVQLFGQDESKIIEYLLLVQSFVEKGYSEEQSIHALQANSQNKEQAERYLNVLGQIMKLGFKEDDVAKALARTNNDRDKALDILIRAAVRKACRPPGRYLPEPTGRSAGRGRASGDCPIPSRRRRSGRSAMATAGRAWTLPAVDDPTDRGSERPPNDRHLPRPTSCRISCRSLPANSR</sequence>
<dbReference type="OrthoDB" id="2018023at2759"/>
<dbReference type="InterPro" id="IPR042575">
    <property type="entry name" value="UBAP1_C"/>
</dbReference>
<evidence type="ECO:0000256" key="1">
    <source>
        <dbReference type="SAM" id="MobiDB-lite"/>
    </source>
</evidence>
<evidence type="ECO:0000313" key="5">
    <source>
        <dbReference type="Proteomes" id="UP000479000"/>
    </source>
</evidence>
<dbReference type="PROSITE" id="PS51497">
    <property type="entry name" value="UMA"/>
    <property type="match status" value="1"/>
</dbReference>
<feature type="domain" description="UMA" evidence="3">
    <location>
        <begin position="38"/>
        <end position="84"/>
    </location>
</feature>
<dbReference type="GO" id="GO:0043162">
    <property type="term" value="P:ubiquitin-dependent protein catabolic process via the multivesicular body sorting pathway"/>
    <property type="evidence" value="ECO:0007669"/>
    <property type="project" value="InterPro"/>
</dbReference>
<dbReference type="PROSITE" id="PS50030">
    <property type="entry name" value="UBA"/>
    <property type="match status" value="2"/>
</dbReference>
<dbReference type="PANTHER" id="PTHR15960">
    <property type="entry name" value="LD44032P"/>
    <property type="match status" value="1"/>
</dbReference>
<organism evidence="4 5">
    <name type="scientific">Nesidiocoris tenuis</name>
    <dbReference type="NCBI Taxonomy" id="355587"/>
    <lineage>
        <taxon>Eukaryota</taxon>
        <taxon>Metazoa</taxon>
        <taxon>Ecdysozoa</taxon>
        <taxon>Arthropoda</taxon>
        <taxon>Hexapoda</taxon>
        <taxon>Insecta</taxon>
        <taxon>Pterygota</taxon>
        <taxon>Neoptera</taxon>
        <taxon>Paraneoptera</taxon>
        <taxon>Hemiptera</taxon>
        <taxon>Heteroptera</taxon>
        <taxon>Panheteroptera</taxon>
        <taxon>Cimicomorpha</taxon>
        <taxon>Miridae</taxon>
        <taxon>Dicyphina</taxon>
        <taxon>Nesidiocoris</taxon>
    </lineage>
</organism>
<dbReference type="EMBL" id="CADCXU010015145">
    <property type="protein sequence ID" value="CAB0004742.1"/>
    <property type="molecule type" value="Genomic_DNA"/>
</dbReference>
<dbReference type="PANTHER" id="PTHR15960:SF5">
    <property type="entry name" value="LD44032P"/>
    <property type="match status" value="1"/>
</dbReference>
<feature type="region of interest" description="Disordered" evidence="1">
    <location>
        <begin position="104"/>
        <end position="141"/>
    </location>
</feature>